<dbReference type="AlphaFoldDB" id="A0AAE4YYF0"/>
<dbReference type="Proteomes" id="UP000291892">
    <property type="component" value="Unassembled WGS sequence"/>
</dbReference>
<sequence length="145" mass="15601">MSKFSFSDTKSVLDRLLSEAIVQTDSMMRMMANSCPGGEHGKNPNAYESFVKQGQNINKQLGDLRVAVAKGKPADGPKQIDALQRELRAMVETLRENCPGGKHGQNPVNYGALLMVKENESGKLDAIKAILEIGLAAVEAAEAAE</sequence>
<organism evidence="1 4">
    <name type="scientific">Rhizobium ruizarguesonis</name>
    <dbReference type="NCBI Taxonomy" id="2081791"/>
    <lineage>
        <taxon>Bacteria</taxon>
        <taxon>Pseudomonadati</taxon>
        <taxon>Pseudomonadota</taxon>
        <taxon>Alphaproteobacteria</taxon>
        <taxon>Hyphomicrobiales</taxon>
        <taxon>Rhizobiaceae</taxon>
        <taxon>Rhizobium/Agrobacterium group</taxon>
        <taxon>Rhizobium</taxon>
    </lineage>
</organism>
<geneLocation type="plasmid" evidence="2">
    <name>pSM42_Rh02_Rh04</name>
</geneLocation>
<evidence type="ECO:0000313" key="4">
    <source>
        <dbReference type="Proteomes" id="UP000661163"/>
    </source>
</evidence>
<proteinExistence type="predicted"/>
<accession>A0AAE4YYF0</accession>
<reference evidence="2 3" key="1">
    <citation type="submission" date="2019-02" db="EMBL/GenBank/DDBJ databases">
        <title>The genomic architecture of introgression among sibling species of bacteria.</title>
        <authorList>
            <person name="Cavassim M.I.A."/>
            <person name="Moeskjaer S."/>
            <person name="Moslemi C."/>
            <person name="Fields B."/>
            <person name="Bachmann A."/>
            <person name="Vilhjalmsson B."/>
            <person name="Schierup M.H."/>
            <person name="Young J.P.W."/>
            <person name="Andersen S.U."/>
        </authorList>
    </citation>
    <scope>NUCLEOTIDE SEQUENCE [LARGE SCALE GENOMIC DNA]</scope>
    <source>
        <strain evidence="2 3">SM42</strain>
        <plasmid evidence="2">pSM42_Rh02_Rh04</plasmid>
    </source>
</reference>
<dbReference type="Proteomes" id="UP000661163">
    <property type="component" value="Unassembled WGS sequence"/>
</dbReference>
<keyword evidence="2" id="KW-0614">Plasmid</keyword>
<comment type="caution">
    <text evidence="1">The sequence shown here is derived from an EMBL/GenBank/DDBJ whole genome shotgun (WGS) entry which is preliminary data.</text>
</comment>
<reference evidence="1 4" key="2">
    <citation type="submission" date="2019-12" db="EMBL/GenBank/DDBJ databases">
        <title>Rhizobium genotypes associated with high levels of biological nitrogen fixation by grain legumes in a temperate-maritime cropping system.</title>
        <authorList>
            <person name="Maluk M."/>
            <person name="Francesc Ferrando Molina F."/>
            <person name="Lopez Del Egido L."/>
            <person name="Lafos M."/>
            <person name="Langarica-Fuentes A."/>
            <person name="Gebre Yohannes G."/>
            <person name="Young M.W."/>
            <person name="Martin P."/>
            <person name="Gantlett R."/>
            <person name="Kenicer G."/>
            <person name="Hawes C."/>
            <person name="Begg G.S."/>
            <person name="Quilliam R.S."/>
            <person name="Squire G.R."/>
            <person name="Poole P.S."/>
            <person name="Young P.W."/>
            <person name="Iannetta P.M."/>
            <person name="James E.K."/>
        </authorList>
    </citation>
    <scope>NUCLEOTIDE SEQUENCE [LARGE SCALE GENOMIC DNA]</scope>
    <source>
        <strain evidence="1 4">JHI985</strain>
    </source>
</reference>
<evidence type="ECO:0000313" key="1">
    <source>
        <dbReference type="EMBL" id="NEI52072.1"/>
    </source>
</evidence>
<evidence type="ECO:0000313" key="3">
    <source>
        <dbReference type="Proteomes" id="UP000291892"/>
    </source>
</evidence>
<dbReference type="RefSeq" id="WP_130706908.1">
    <property type="nucleotide sequence ID" value="NZ_JAJAEH010000055.1"/>
</dbReference>
<evidence type="ECO:0000313" key="2">
    <source>
        <dbReference type="EMBL" id="TBF05601.1"/>
    </source>
</evidence>
<gene>
    <name evidence="2" type="ORF">ELG94_33650</name>
    <name evidence="1" type="ORF">GR217_31005</name>
</gene>
<dbReference type="EMBL" id="WUFC01000035">
    <property type="protein sequence ID" value="NEI52072.1"/>
    <property type="molecule type" value="Genomic_DNA"/>
</dbReference>
<protein>
    <submittedName>
        <fullName evidence="1">Uncharacterized protein</fullName>
    </submittedName>
</protein>
<name>A0AAE4YYF0_9HYPH</name>
<dbReference type="EMBL" id="SIKX01000003">
    <property type="protein sequence ID" value="TBF05601.1"/>
    <property type="molecule type" value="Genomic_DNA"/>
</dbReference>